<dbReference type="Proteomes" id="UP001501337">
    <property type="component" value="Unassembled WGS sequence"/>
</dbReference>
<organism evidence="2 3">
    <name type="scientific">Allohahella marinimesophila</name>
    <dbReference type="NCBI Taxonomy" id="1054972"/>
    <lineage>
        <taxon>Bacteria</taxon>
        <taxon>Pseudomonadati</taxon>
        <taxon>Pseudomonadota</taxon>
        <taxon>Gammaproteobacteria</taxon>
        <taxon>Oceanospirillales</taxon>
        <taxon>Hahellaceae</taxon>
        <taxon>Allohahella</taxon>
    </lineage>
</organism>
<keyword evidence="1" id="KW-0732">Signal</keyword>
<name>A0ABP7NYR5_9GAMM</name>
<feature type="chain" id="PRO_5046729878" evidence="1">
    <location>
        <begin position="23"/>
        <end position="266"/>
    </location>
</feature>
<keyword evidence="3" id="KW-1185">Reference proteome</keyword>
<protein>
    <submittedName>
        <fullName evidence="2">Uncharacterized protein</fullName>
    </submittedName>
</protein>
<reference evidence="3" key="1">
    <citation type="journal article" date="2019" name="Int. J. Syst. Evol. Microbiol.">
        <title>The Global Catalogue of Microorganisms (GCM) 10K type strain sequencing project: providing services to taxonomists for standard genome sequencing and annotation.</title>
        <authorList>
            <consortium name="The Broad Institute Genomics Platform"/>
            <consortium name="The Broad Institute Genome Sequencing Center for Infectious Disease"/>
            <person name="Wu L."/>
            <person name="Ma J."/>
        </authorList>
    </citation>
    <scope>NUCLEOTIDE SEQUENCE [LARGE SCALE GENOMIC DNA]</scope>
    <source>
        <strain evidence="3">JCM 17555</strain>
    </source>
</reference>
<comment type="caution">
    <text evidence="2">The sequence shown here is derived from an EMBL/GenBank/DDBJ whole genome shotgun (WGS) entry which is preliminary data.</text>
</comment>
<dbReference type="RefSeq" id="WP_344804735.1">
    <property type="nucleotide sequence ID" value="NZ_BAABBO010000007.1"/>
</dbReference>
<evidence type="ECO:0000256" key="1">
    <source>
        <dbReference type="SAM" id="SignalP"/>
    </source>
</evidence>
<proteinExistence type="predicted"/>
<gene>
    <name evidence="2" type="ORF">GCM10022278_14200</name>
</gene>
<dbReference type="EMBL" id="BAABBO010000007">
    <property type="protein sequence ID" value="GAA3956811.1"/>
    <property type="molecule type" value="Genomic_DNA"/>
</dbReference>
<accession>A0ABP7NYR5</accession>
<evidence type="ECO:0000313" key="3">
    <source>
        <dbReference type="Proteomes" id="UP001501337"/>
    </source>
</evidence>
<evidence type="ECO:0000313" key="2">
    <source>
        <dbReference type="EMBL" id="GAA3956811.1"/>
    </source>
</evidence>
<sequence length="266" mass="29276">MNPLQNTLLTIGILLSSTVASAVELAKYPKAYTANPGITVIVAPTQDGQQALVQMSGLNSERDDVMFLTDIESIGNSSEGYRTEFDGRRINLIIKNQGWGGEYLAIFPGGEKTILYFDEDKTEPLKPEHLLAIYNQQKADGVQEKLAKFDREKHVNLAVEGLKEADAEAAAACDSNIQTNVIWDSVSDDLLKSVSINGYCRTVVSELSSLCAESSDIKALAAQLETVNCRFGDSLKIDHDKSEVDFVTAKDEPNQQEFVKSYFRNL</sequence>
<feature type="signal peptide" evidence="1">
    <location>
        <begin position="1"/>
        <end position="22"/>
    </location>
</feature>